<accession>A0A5C6CC33</accession>
<dbReference type="InterPro" id="IPR001466">
    <property type="entry name" value="Beta-lactam-related"/>
</dbReference>
<evidence type="ECO:0000313" key="8">
    <source>
        <dbReference type="Proteomes" id="UP000316304"/>
    </source>
</evidence>
<evidence type="ECO:0000313" key="7">
    <source>
        <dbReference type="EMBL" id="TWU21652.1"/>
    </source>
</evidence>
<dbReference type="InterPro" id="IPR012338">
    <property type="entry name" value="Beta-lactam/transpept-like"/>
</dbReference>
<dbReference type="GO" id="GO:0008800">
    <property type="term" value="F:beta-lactamase activity"/>
    <property type="evidence" value="ECO:0007669"/>
    <property type="project" value="UniProtKB-UniRule"/>
</dbReference>
<keyword evidence="3 5" id="KW-0046">Antibiotic resistance</keyword>
<dbReference type="SUPFAM" id="SSF56601">
    <property type="entry name" value="beta-lactamase/transpeptidase-like"/>
    <property type="match status" value="1"/>
</dbReference>
<dbReference type="Gene3D" id="3.40.710.10">
    <property type="entry name" value="DD-peptidase/beta-lactamase superfamily"/>
    <property type="match status" value="1"/>
</dbReference>
<comment type="similarity">
    <text evidence="4">Belongs to the beta-lactamase family.</text>
</comment>
<dbReference type="InterPro" id="IPR001586">
    <property type="entry name" value="Beta-lactam_class-C_AS"/>
</dbReference>
<comment type="similarity">
    <text evidence="1 5">Belongs to the class-C beta-lactamase family.</text>
</comment>
<dbReference type="PANTHER" id="PTHR22935">
    <property type="entry name" value="PENICILLIN-BINDING PROTEIN"/>
    <property type="match status" value="1"/>
</dbReference>
<dbReference type="PANTHER" id="PTHR22935:SF95">
    <property type="entry name" value="BETA-LACTAMASE-LIKE 1-RELATED"/>
    <property type="match status" value="1"/>
</dbReference>
<evidence type="ECO:0000259" key="6">
    <source>
        <dbReference type="Pfam" id="PF00144"/>
    </source>
</evidence>
<dbReference type="GO" id="GO:0017001">
    <property type="term" value="P:antibiotic catabolic process"/>
    <property type="evidence" value="ECO:0007669"/>
    <property type="project" value="InterPro"/>
</dbReference>
<dbReference type="PROSITE" id="PS00336">
    <property type="entry name" value="BETA_LACTAMASE_C"/>
    <property type="match status" value="1"/>
</dbReference>
<organism evidence="7 8">
    <name type="scientific">Novipirellula galeiformis</name>
    <dbReference type="NCBI Taxonomy" id="2528004"/>
    <lineage>
        <taxon>Bacteria</taxon>
        <taxon>Pseudomonadati</taxon>
        <taxon>Planctomycetota</taxon>
        <taxon>Planctomycetia</taxon>
        <taxon>Pirellulales</taxon>
        <taxon>Pirellulaceae</taxon>
        <taxon>Novipirellula</taxon>
    </lineage>
</organism>
<gene>
    <name evidence="7" type="primary">ampC</name>
    <name evidence="7" type="ORF">Pla52o_38390</name>
</gene>
<dbReference type="EC" id="3.5.2.6" evidence="5"/>
<evidence type="ECO:0000256" key="4">
    <source>
        <dbReference type="ARBA" id="ARBA00038473"/>
    </source>
</evidence>
<keyword evidence="2 5" id="KW-0378">Hydrolase</keyword>
<comment type="catalytic activity">
    <reaction evidence="5">
        <text>a beta-lactam + H2O = a substituted beta-amino acid</text>
        <dbReference type="Rhea" id="RHEA:20401"/>
        <dbReference type="ChEBI" id="CHEBI:15377"/>
        <dbReference type="ChEBI" id="CHEBI:35627"/>
        <dbReference type="ChEBI" id="CHEBI:140347"/>
        <dbReference type="EC" id="3.5.2.6"/>
    </reaction>
</comment>
<sequence>MGVSIAVIHADDSATVHLGRTSEIGPSPDDDTLYEIGSISKVFTGILLADAVNRGEIRLDHEVNELLPTGVTMQDWQDRPMTVLDLATHRSGLPRLGDNMPSLSTDNPYADYTSTLAYGFWIRICSGVLQGRNTSIPILPSGCSDI</sequence>
<feature type="domain" description="Beta-lactamase-related" evidence="6">
    <location>
        <begin position="2"/>
        <end position="116"/>
    </location>
</feature>
<proteinExistence type="inferred from homology"/>
<name>A0A5C6CC33_9BACT</name>
<dbReference type="GO" id="GO:0046677">
    <property type="term" value="P:response to antibiotic"/>
    <property type="evidence" value="ECO:0007669"/>
    <property type="project" value="UniProtKB-UniRule"/>
</dbReference>
<dbReference type="GO" id="GO:0030288">
    <property type="term" value="C:outer membrane-bounded periplasmic space"/>
    <property type="evidence" value="ECO:0007669"/>
    <property type="project" value="InterPro"/>
</dbReference>
<evidence type="ECO:0000256" key="3">
    <source>
        <dbReference type="ARBA" id="ARBA00023251"/>
    </source>
</evidence>
<dbReference type="AlphaFoldDB" id="A0A5C6CC33"/>
<evidence type="ECO:0000256" key="2">
    <source>
        <dbReference type="ARBA" id="ARBA00022801"/>
    </source>
</evidence>
<dbReference type="EMBL" id="SJPT01000006">
    <property type="protein sequence ID" value="TWU21652.1"/>
    <property type="molecule type" value="Genomic_DNA"/>
</dbReference>
<dbReference type="InterPro" id="IPR051478">
    <property type="entry name" value="Beta-lactamase-like_AB/R"/>
</dbReference>
<evidence type="ECO:0000256" key="5">
    <source>
        <dbReference type="RuleBase" id="RU361140"/>
    </source>
</evidence>
<evidence type="ECO:0000256" key="1">
    <source>
        <dbReference type="ARBA" id="ARBA00007840"/>
    </source>
</evidence>
<dbReference type="Pfam" id="PF00144">
    <property type="entry name" value="Beta-lactamase"/>
    <property type="match status" value="1"/>
</dbReference>
<comment type="caution">
    <text evidence="7">The sequence shown here is derived from an EMBL/GenBank/DDBJ whole genome shotgun (WGS) entry which is preliminary data.</text>
</comment>
<protein>
    <recommendedName>
        <fullName evidence="5">Beta-lactamase</fullName>
        <ecNumber evidence="5">3.5.2.6</ecNumber>
    </recommendedName>
</protein>
<dbReference type="Proteomes" id="UP000316304">
    <property type="component" value="Unassembled WGS sequence"/>
</dbReference>
<keyword evidence="8" id="KW-1185">Reference proteome</keyword>
<reference evidence="7 8" key="1">
    <citation type="submission" date="2019-02" db="EMBL/GenBank/DDBJ databases">
        <title>Deep-cultivation of Planctomycetes and their phenomic and genomic characterization uncovers novel biology.</title>
        <authorList>
            <person name="Wiegand S."/>
            <person name="Jogler M."/>
            <person name="Boedeker C."/>
            <person name="Pinto D."/>
            <person name="Vollmers J."/>
            <person name="Rivas-Marin E."/>
            <person name="Kohn T."/>
            <person name="Peeters S.H."/>
            <person name="Heuer A."/>
            <person name="Rast P."/>
            <person name="Oberbeckmann S."/>
            <person name="Bunk B."/>
            <person name="Jeske O."/>
            <person name="Meyerdierks A."/>
            <person name="Storesund J.E."/>
            <person name="Kallscheuer N."/>
            <person name="Luecker S."/>
            <person name="Lage O.M."/>
            <person name="Pohl T."/>
            <person name="Merkel B.J."/>
            <person name="Hornburger P."/>
            <person name="Mueller R.-W."/>
            <person name="Bruemmer F."/>
            <person name="Labrenz M."/>
            <person name="Spormann A.M."/>
            <person name="Op Den Camp H."/>
            <person name="Overmann J."/>
            <person name="Amann R."/>
            <person name="Jetten M.S.M."/>
            <person name="Mascher T."/>
            <person name="Medema M.H."/>
            <person name="Devos D.P."/>
            <person name="Kaster A.-K."/>
            <person name="Ovreas L."/>
            <person name="Rohde M."/>
            <person name="Galperin M.Y."/>
            <person name="Jogler C."/>
        </authorList>
    </citation>
    <scope>NUCLEOTIDE SEQUENCE [LARGE SCALE GENOMIC DNA]</scope>
    <source>
        <strain evidence="7 8">Pla52o</strain>
    </source>
</reference>